<comment type="caution">
    <text evidence="6">The sequence shown here is derived from an EMBL/GenBank/DDBJ whole genome shotgun (WGS) entry which is preliminary data.</text>
</comment>
<protein>
    <submittedName>
        <fullName evidence="6">Uncharacterized protein</fullName>
    </submittedName>
</protein>
<evidence type="ECO:0000256" key="3">
    <source>
        <dbReference type="PROSITE-ProRule" id="PRU00023"/>
    </source>
</evidence>
<name>A0A428SUV2_9HYPO</name>
<keyword evidence="5" id="KW-1133">Transmembrane helix</keyword>
<feature type="region of interest" description="Disordered" evidence="4">
    <location>
        <begin position="673"/>
        <end position="707"/>
    </location>
</feature>
<dbReference type="PROSITE" id="PS50297">
    <property type="entry name" value="ANK_REP_REGION"/>
    <property type="match status" value="2"/>
</dbReference>
<feature type="repeat" description="ANK" evidence="3">
    <location>
        <begin position="175"/>
        <end position="207"/>
    </location>
</feature>
<dbReference type="SUPFAM" id="SSF48403">
    <property type="entry name" value="Ankyrin repeat"/>
    <property type="match status" value="1"/>
</dbReference>
<dbReference type="Gene3D" id="1.25.40.20">
    <property type="entry name" value="Ankyrin repeat-containing domain"/>
    <property type="match status" value="1"/>
</dbReference>
<evidence type="ECO:0000256" key="1">
    <source>
        <dbReference type="ARBA" id="ARBA00022737"/>
    </source>
</evidence>
<dbReference type="InterPro" id="IPR002110">
    <property type="entry name" value="Ankyrin_rpt"/>
</dbReference>
<evidence type="ECO:0000256" key="5">
    <source>
        <dbReference type="SAM" id="Phobius"/>
    </source>
</evidence>
<dbReference type="STRING" id="1325735.A0A428SUV2"/>
<feature type="transmembrane region" description="Helical" evidence="5">
    <location>
        <begin position="858"/>
        <end position="880"/>
    </location>
</feature>
<sequence length="914" mass="104125">MLVAQILVANMEKQQKEGLVAKSKDEAPLTGNERIAFWREKMKKQGGDQDAPLAKDDDGDDNGISEDWDLTPLHKLLQDSQDDDYCSRELEKRLDEWKNIVDIRSPERQETALDMAVQKGFNKTARQLLTAMAEVNIEDGSGELPLQLACDSGDEQLVKMLLENGADPNKTVGGAHWTPLNNAIYDGHENVVDALLEGGASLRIQDSDGWTPLMTAIRARQHNTFHKLLQHLKRDPTEWDVINTPDNNGRTPLMQLCADEPGESTAHAIEHLFGMNPDVDITDEEGMTVLHHTMISFSYRRFTETNPYEGVALELVGLLSVERLLHLDKDGETAFDIAFDENKQSQIPAFELLLNSLVGRLVKDEFIEEPLCWAVYRLERHMFALDLFQKNFADDIRQDPDREQWAIVEWAIYARMPRVLQTYLRTLGVEKVVSEDDKIDRSIRNGRKLIKALREKGRKISATLTEGKKRNEDRGLTSGDDSSQDAEVLRDMEDILDYLYPEKAKKPTKPLELSKPDEGMKASLGKFRAAIIQSTFVKFRTIQDILNSVVHQPTTLDEFYYQFASDKDSVEDKNTRNKDQVVTKYLQRRDIKEQRFWPLLRVGQLWIWTIDEKWLITSTSCATNDRRDNLVTDILGHLQRQVENGSRRLGPTSATEMSRVIVDYCIGTYERKRKRQTGGTTAQDQHQVNTHSVDQSATEDEKHKEERSIHQIFSDSINEIAQSSLFSLSYGRQDYARAAAIGPNSPRTSERMNRLQDALHKVSVQLCQIKDIRDELNILKSIARFQRKVQSTMAGSKTKEELSSYYLLRDIDELDKVSNQTQEAIKTALTLQESDIARFQAEIANLQASEAVRQGNGAFMFGLVTVWFVPLSFLTSLFALDVESFMKTPGWTFCVIWPGVNDAKNTFPTHHSIV</sequence>
<evidence type="ECO:0000256" key="4">
    <source>
        <dbReference type="SAM" id="MobiDB-lite"/>
    </source>
</evidence>
<dbReference type="Pfam" id="PF12796">
    <property type="entry name" value="Ank_2"/>
    <property type="match status" value="1"/>
</dbReference>
<dbReference type="AlphaFoldDB" id="A0A428SUV2"/>
<feature type="region of interest" description="Disordered" evidence="4">
    <location>
        <begin position="462"/>
        <end position="484"/>
    </location>
</feature>
<feature type="compositionally biased region" description="Basic and acidic residues" evidence="4">
    <location>
        <begin position="36"/>
        <end position="47"/>
    </location>
</feature>
<feature type="repeat" description="ANK" evidence="3">
    <location>
        <begin position="141"/>
        <end position="169"/>
    </location>
</feature>
<dbReference type="GO" id="GO:0004842">
    <property type="term" value="F:ubiquitin-protein transferase activity"/>
    <property type="evidence" value="ECO:0007669"/>
    <property type="project" value="TreeGrafter"/>
</dbReference>
<dbReference type="PROSITE" id="PS50088">
    <property type="entry name" value="ANK_REPEAT"/>
    <property type="match status" value="2"/>
</dbReference>
<dbReference type="InterPro" id="IPR036770">
    <property type="entry name" value="Ankyrin_rpt-contain_sf"/>
</dbReference>
<feature type="compositionally biased region" description="Acidic residues" evidence="4">
    <location>
        <begin position="57"/>
        <end position="67"/>
    </location>
</feature>
<organism evidence="6 7">
    <name type="scientific">Fusarium oligoseptatum</name>
    <dbReference type="NCBI Taxonomy" id="2604345"/>
    <lineage>
        <taxon>Eukaryota</taxon>
        <taxon>Fungi</taxon>
        <taxon>Dikarya</taxon>
        <taxon>Ascomycota</taxon>
        <taxon>Pezizomycotina</taxon>
        <taxon>Sordariomycetes</taxon>
        <taxon>Hypocreomycetidae</taxon>
        <taxon>Hypocreales</taxon>
        <taxon>Nectriaceae</taxon>
        <taxon>Fusarium</taxon>
        <taxon>Fusarium solani species complex</taxon>
    </lineage>
</organism>
<feature type="region of interest" description="Disordered" evidence="4">
    <location>
        <begin position="31"/>
        <end position="67"/>
    </location>
</feature>
<reference evidence="6 7" key="1">
    <citation type="submission" date="2017-06" db="EMBL/GenBank/DDBJ databases">
        <title>Comparative genomic analysis of Ambrosia Fusariam Clade fungi.</title>
        <authorList>
            <person name="Stajich J.E."/>
            <person name="Carrillo J."/>
            <person name="Kijimoto T."/>
            <person name="Eskalen A."/>
            <person name="O'Donnell K."/>
            <person name="Kasson M."/>
        </authorList>
    </citation>
    <scope>NUCLEOTIDE SEQUENCE [LARGE SCALE GENOMIC DNA]</scope>
    <source>
        <strain evidence="6 7">NRRL62579</strain>
    </source>
</reference>
<keyword evidence="5" id="KW-0472">Membrane</keyword>
<feature type="compositionally biased region" description="Basic and acidic residues" evidence="4">
    <location>
        <begin position="466"/>
        <end position="475"/>
    </location>
</feature>
<keyword evidence="5" id="KW-0812">Transmembrane</keyword>
<evidence type="ECO:0000313" key="6">
    <source>
        <dbReference type="EMBL" id="RSL93591.1"/>
    </source>
</evidence>
<keyword evidence="1" id="KW-0677">Repeat</keyword>
<feature type="compositionally biased region" description="Polar residues" evidence="4">
    <location>
        <begin position="677"/>
        <end position="696"/>
    </location>
</feature>
<keyword evidence="2 3" id="KW-0040">ANK repeat</keyword>
<evidence type="ECO:0000313" key="7">
    <source>
        <dbReference type="Proteomes" id="UP000287144"/>
    </source>
</evidence>
<dbReference type="SMART" id="SM00248">
    <property type="entry name" value="ANK"/>
    <property type="match status" value="5"/>
</dbReference>
<dbReference type="GO" id="GO:0085020">
    <property type="term" value="P:protein K6-linked ubiquitination"/>
    <property type="evidence" value="ECO:0007669"/>
    <property type="project" value="TreeGrafter"/>
</dbReference>
<dbReference type="PANTHER" id="PTHR24171">
    <property type="entry name" value="ANKYRIN REPEAT DOMAIN-CONTAINING PROTEIN 39-RELATED"/>
    <property type="match status" value="1"/>
</dbReference>
<proteinExistence type="predicted"/>
<evidence type="ECO:0000256" key="2">
    <source>
        <dbReference type="ARBA" id="ARBA00023043"/>
    </source>
</evidence>
<dbReference type="PANTHER" id="PTHR24171:SF8">
    <property type="entry name" value="BRCA1-ASSOCIATED RING DOMAIN PROTEIN 1"/>
    <property type="match status" value="1"/>
</dbReference>
<accession>A0A428SUV2</accession>
<dbReference type="EMBL" id="NKCK01000182">
    <property type="protein sequence ID" value="RSL93591.1"/>
    <property type="molecule type" value="Genomic_DNA"/>
</dbReference>
<gene>
    <name evidence="6" type="ORF">CEP52_013157</name>
</gene>
<keyword evidence="7" id="KW-1185">Reference proteome</keyword>
<dbReference type="Proteomes" id="UP000287144">
    <property type="component" value="Unassembled WGS sequence"/>
</dbReference>